<dbReference type="PIRSF" id="PIRSF000390">
    <property type="entry name" value="PLP_StrS"/>
    <property type="match status" value="1"/>
</dbReference>
<dbReference type="EMBL" id="JADYTN010000001">
    <property type="protein sequence ID" value="MCF2562506.1"/>
    <property type="molecule type" value="Genomic_DNA"/>
</dbReference>
<evidence type="ECO:0000313" key="5">
    <source>
        <dbReference type="Proteomes" id="UP001200470"/>
    </source>
</evidence>
<dbReference type="InterPro" id="IPR015422">
    <property type="entry name" value="PyrdxlP-dep_Trfase_small"/>
</dbReference>
<dbReference type="InterPro" id="IPR015421">
    <property type="entry name" value="PyrdxlP-dep_Trfase_major"/>
</dbReference>
<sequence length="371" mass="42453">MIRTNGIFDMKYCDLKLLSDHRKEQLHDAIDSVLQSGWYLRGEATERFERHYARYIGTRYCVGCGNGFDALWLILRAYKEMGVINEGDEVIVPANTYIASLLAITENRLVPVLVEPNLETLQIDESQIEKAITRRTRAVMIVHLYGSCAYSKRIAEICKKYELKLVEDNAQAHGCEWNGIKTGALGDAAGHSFYPTKNLGALGDAGAVTTNDEQLAEIIRELGNYGSSQKYLFERCGRNSRIDEIQAAVLDVKLSWLDSDNQSRRNIANIYDKLINNPLIRTAKMSSRAVYHIYPLFCEKRNELQTYLKEHDVETVIHYPVPPHLQKCYPALKRSFPITELIHQQELSLPCYPMMKEKEADHIARLLNDFF</sequence>
<dbReference type="PANTHER" id="PTHR30244">
    <property type="entry name" value="TRANSAMINASE"/>
    <property type="match status" value="1"/>
</dbReference>
<evidence type="ECO:0000256" key="2">
    <source>
        <dbReference type="ARBA" id="ARBA00037999"/>
    </source>
</evidence>
<dbReference type="PANTHER" id="PTHR30244:SF36">
    <property type="entry name" value="3-OXO-GLUCOSE-6-PHOSPHATE:GLUTAMATE AMINOTRANSFERASE"/>
    <property type="match status" value="1"/>
</dbReference>
<keyword evidence="5" id="KW-1185">Reference proteome</keyword>
<keyword evidence="4" id="KW-0808">Transferase</keyword>
<evidence type="ECO:0000313" key="4">
    <source>
        <dbReference type="EMBL" id="MCF2562506.1"/>
    </source>
</evidence>
<dbReference type="GO" id="GO:0008483">
    <property type="term" value="F:transaminase activity"/>
    <property type="evidence" value="ECO:0007669"/>
    <property type="project" value="UniProtKB-KW"/>
</dbReference>
<dbReference type="Gene3D" id="3.90.1150.10">
    <property type="entry name" value="Aspartate Aminotransferase, domain 1"/>
    <property type="match status" value="1"/>
</dbReference>
<accession>A0ABS9CEZ7</accession>
<dbReference type="RefSeq" id="WP_301637185.1">
    <property type="nucleotide sequence ID" value="NZ_JADYTN010000001.1"/>
</dbReference>
<protein>
    <submittedName>
        <fullName evidence="4">DegT/DnrJ/EryC1/StrS family aminotransferase</fullName>
    </submittedName>
</protein>
<evidence type="ECO:0000256" key="1">
    <source>
        <dbReference type="ARBA" id="ARBA00022898"/>
    </source>
</evidence>
<evidence type="ECO:0000256" key="3">
    <source>
        <dbReference type="RuleBase" id="RU004508"/>
    </source>
</evidence>
<proteinExistence type="inferred from homology"/>
<reference evidence="4 5" key="1">
    <citation type="submission" date="2020-12" db="EMBL/GenBank/DDBJ databases">
        <title>Whole genome sequences of gut porcine anaerobes.</title>
        <authorList>
            <person name="Kubasova T."/>
            <person name="Jahodarova E."/>
            <person name="Rychlik I."/>
        </authorList>
    </citation>
    <scope>NUCLEOTIDE SEQUENCE [LARGE SCALE GENOMIC DNA]</scope>
    <source>
        <strain evidence="4 5">An925</strain>
    </source>
</reference>
<comment type="similarity">
    <text evidence="2 3">Belongs to the DegT/DnrJ/EryC1 family.</text>
</comment>
<comment type="caution">
    <text evidence="4">The sequence shown here is derived from an EMBL/GenBank/DDBJ whole genome shotgun (WGS) entry which is preliminary data.</text>
</comment>
<dbReference type="Pfam" id="PF01041">
    <property type="entry name" value="DegT_DnrJ_EryC1"/>
    <property type="match status" value="1"/>
</dbReference>
<name>A0ABS9CEZ7_9BACT</name>
<dbReference type="InterPro" id="IPR000653">
    <property type="entry name" value="DegT/StrS_aminotransferase"/>
</dbReference>
<keyword evidence="1 3" id="KW-0663">Pyridoxal phosphate</keyword>
<dbReference type="Proteomes" id="UP001200470">
    <property type="component" value="Unassembled WGS sequence"/>
</dbReference>
<dbReference type="InterPro" id="IPR015424">
    <property type="entry name" value="PyrdxlP-dep_Trfase"/>
</dbReference>
<dbReference type="CDD" id="cd00616">
    <property type="entry name" value="AHBA_syn"/>
    <property type="match status" value="1"/>
</dbReference>
<organism evidence="4 5">
    <name type="scientific">Xylanibacter brevis</name>
    <dbReference type="NCBI Taxonomy" id="83231"/>
    <lineage>
        <taxon>Bacteria</taxon>
        <taxon>Pseudomonadati</taxon>
        <taxon>Bacteroidota</taxon>
        <taxon>Bacteroidia</taxon>
        <taxon>Bacteroidales</taxon>
        <taxon>Prevotellaceae</taxon>
        <taxon>Xylanibacter</taxon>
    </lineage>
</organism>
<gene>
    <name evidence="4" type="ORF">I6E12_00030</name>
</gene>
<keyword evidence="4" id="KW-0032">Aminotransferase</keyword>
<dbReference type="Gene3D" id="3.40.640.10">
    <property type="entry name" value="Type I PLP-dependent aspartate aminotransferase-like (Major domain)"/>
    <property type="match status" value="1"/>
</dbReference>
<dbReference type="SUPFAM" id="SSF53383">
    <property type="entry name" value="PLP-dependent transferases"/>
    <property type="match status" value="1"/>
</dbReference>